<name>A0A5E6Y3C3_PSEFL</name>
<dbReference type="GO" id="GO:0005886">
    <property type="term" value="C:plasma membrane"/>
    <property type="evidence" value="ECO:0007669"/>
    <property type="project" value="UniProtKB-SubCell"/>
</dbReference>
<evidence type="ECO:0000256" key="1">
    <source>
        <dbReference type="ARBA" id="ARBA00004651"/>
    </source>
</evidence>
<dbReference type="GO" id="GO:0015293">
    <property type="term" value="F:symporter activity"/>
    <property type="evidence" value="ECO:0007669"/>
    <property type="project" value="UniProtKB-KW"/>
</dbReference>
<dbReference type="InterPro" id="IPR051084">
    <property type="entry name" value="H+-coupled_symporters"/>
</dbReference>
<comment type="subcellular location">
    <subcellularLocation>
        <location evidence="1">Cell membrane</location>
        <topology evidence="1">Multi-pass membrane protein</topology>
    </subcellularLocation>
</comment>
<evidence type="ECO:0000256" key="3">
    <source>
        <dbReference type="ARBA" id="ARBA00022475"/>
    </source>
</evidence>
<dbReference type="AlphaFoldDB" id="A0A5E6Y3C3"/>
<protein>
    <recommendedName>
        <fullName evidence="8">MFS transporter</fullName>
    </recommendedName>
</protein>
<dbReference type="PANTHER" id="PTHR43528">
    <property type="entry name" value="ALPHA-KETOGLUTARATE PERMEASE"/>
    <property type="match status" value="1"/>
</dbReference>
<evidence type="ECO:0000256" key="4">
    <source>
        <dbReference type="ARBA" id="ARBA00022847"/>
    </source>
</evidence>
<dbReference type="Gene3D" id="1.20.1250.20">
    <property type="entry name" value="MFS general substrate transporter like domains"/>
    <property type="match status" value="1"/>
</dbReference>
<feature type="transmembrane region" description="Helical" evidence="5">
    <location>
        <begin position="37"/>
        <end position="55"/>
    </location>
</feature>
<sequence>MKSALIPSSSLAYVQPDSTGKVRRVVLASSLGNTLEIYDFTVYSFFAVIIGQLFFPADSSLASLASLASLMMALLTFAAGFS</sequence>
<evidence type="ECO:0000256" key="2">
    <source>
        <dbReference type="ARBA" id="ARBA00022448"/>
    </source>
</evidence>
<evidence type="ECO:0000313" key="6">
    <source>
        <dbReference type="EMBL" id="VVN47537.1"/>
    </source>
</evidence>
<keyword evidence="5" id="KW-1133">Transmembrane helix</keyword>
<dbReference type="SUPFAM" id="SSF103473">
    <property type="entry name" value="MFS general substrate transporter"/>
    <property type="match status" value="1"/>
</dbReference>
<keyword evidence="5" id="KW-0812">Transmembrane</keyword>
<keyword evidence="2" id="KW-0813">Transport</keyword>
<feature type="transmembrane region" description="Helical" evidence="5">
    <location>
        <begin position="61"/>
        <end position="81"/>
    </location>
</feature>
<evidence type="ECO:0008006" key="8">
    <source>
        <dbReference type="Google" id="ProtNLM"/>
    </source>
</evidence>
<keyword evidence="3" id="KW-1003">Cell membrane</keyword>
<dbReference type="InterPro" id="IPR036259">
    <property type="entry name" value="MFS_trans_sf"/>
</dbReference>
<keyword evidence="4" id="KW-0769">Symport</keyword>
<proteinExistence type="predicted"/>
<dbReference type="Proteomes" id="UP000327167">
    <property type="component" value="Unassembled WGS sequence"/>
</dbReference>
<organism evidence="6 7">
    <name type="scientific">Pseudomonas fluorescens</name>
    <dbReference type="NCBI Taxonomy" id="294"/>
    <lineage>
        <taxon>Bacteria</taxon>
        <taxon>Pseudomonadati</taxon>
        <taxon>Pseudomonadota</taxon>
        <taxon>Gammaproteobacteria</taxon>
        <taxon>Pseudomonadales</taxon>
        <taxon>Pseudomonadaceae</taxon>
        <taxon>Pseudomonas</taxon>
    </lineage>
</organism>
<accession>A0A5E6Y3C3</accession>
<gene>
    <name evidence="6" type="ORF">PS655_05981</name>
</gene>
<evidence type="ECO:0000313" key="7">
    <source>
        <dbReference type="Proteomes" id="UP000327167"/>
    </source>
</evidence>
<reference evidence="6 7" key="1">
    <citation type="submission" date="2019-09" db="EMBL/GenBank/DDBJ databases">
        <authorList>
            <person name="Chandra G."/>
            <person name="Truman W A."/>
        </authorList>
    </citation>
    <scope>NUCLEOTIDE SEQUENCE [LARGE SCALE GENOMIC DNA]</scope>
    <source>
        <strain evidence="6">PS655</strain>
    </source>
</reference>
<keyword evidence="5" id="KW-0472">Membrane</keyword>
<evidence type="ECO:0000256" key="5">
    <source>
        <dbReference type="SAM" id="Phobius"/>
    </source>
</evidence>
<dbReference type="EMBL" id="CABVHJ010000039">
    <property type="protein sequence ID" value="VVN47537.1"/>
    <property type="molecule type" value="Genomic_DNA"/>
</dbReference>
<dbReference type="PANTHER" id="PTHR43528:SF3">
    <property type="entry name" value="CITRATE-PROTON SYMPORTER"/>
    <property type="match status" value="1"/>
</dbReference>